<keyword evidence="2" id="KW-0472">Membrane</keyword>
<dbReference type="Proteomes" id="UP000322545">
    <property type="component" value="Unassembled WGS sequence"/>
</dbReference>
<feature type="compositionally biased region" description="Low complexity" evidence="1">
    <location>
        <begin position="161"/>
        <end position="171"/>
    </location>
</feature>
<organism evidence="3 4">
    <name type="scientific">Roseovarius litoreus</name>
    <dbReference type="NCBI Taxonomy" id="1155722"/>
    <lineage>
        <taxon>Bacteria</taxon>
        <taxon>Pseudomonadati</taxon>
        <taxon>Pseudomonadota</taxon>
        <taxon>Alphaproteobacteria</taxon>
        <taxon>Rhodobacterales</taxon>
        <taxon>Roseobacteraceae</taxon>
        <taxon>Roseovarius</taxon>
    </lineage>
</organism>
<protein>
    <submittedName>
        <fullName evidence="3">Uncharacterized protein</fullName>
    </submittedName>
</protein>
<feature type="region of interest" description="Disordered" evidence="1">
    <location>
        <begin position="158"/>
        <end position="198"/>
    </location>
</feature>
<gene>
    <name evidence="3" type="ORF">SAMN05443432_106239</name>
</gene>
<evidence type="ECO:0000313" key="4">
    <source>
        <dbReference type="Proteomes" id="UP000322545"/>
    </source>
</evidence>
<keyword evidence="4" id="KW-1185">Reference proteome</keyword>
<evidence type="ECO:0000256" key="2">
    <source>
        <dbReference type="SAM" id="Phobius"/>
    </source>
</evidence>
<reference evidence="3 4" key="1">
    <citation type="submission" date="2016-11" db="EMBL/GenBank/DDBJ databases">
        <authorList>
            <person name="Varghese N."/>
            <person name="Submissions S."/>
        </authorList>
    </citation>
    <scope>NUCLEOTIDE SEQUENCE [LARGE SCALE GENOMIC DNA]</scope>
    <source>
        <strain evidence="3 4">DSM 28249</strain>
    </source>
</reference>
<feature type="transmembrane region" description="Helical" evidence="2">
    <location>
        <begin position="26"/>
        <end position="43"/>
    </location>
</feature>
<evidence type="ECO:0000256" key="1">
    <source>
        <dbReference type="SAM" id="MobiDB-lite"/>
    </source>
</evidence>
<proteinExistence type="predicted"/>
<dbReference type="EMBL" id="FRCB01000006">
    <property type="protein sequence ID" value="SHM34773.1"/>
    <property type="molecule type" value="Genomic_DNA"/>
</dbReference>
<sequence>MQGKSGISPGNRILRHLWLDAAMSSHFPPLFLGAVLLFVRWLAARAAMPIVMPAGAWRMVRLAGRAERGVGFKMSCGMAGLAPRGTADAQDWRAIRAGIMRRLRKWRLSLPDGKAGRVPGRSAGVIAALSCVGLVLRHGRRPEAARWPETMWAETLRARGDAGSSRAAVSGQRSGTGRDRSHAAVRRGRKTDPCVSDPCAGDADQRANFLCLIRLGSSASGPRRRFLSSS</sequence>
<accession>A0A1M7I2J7</accession>
<name>A0A1M7I2J7_9RHOB</name>
<keyword evidence="2" id="KW-1133">Transmembrane helix</keyword>
<keyword evidence="2" id="KW-0812">Transmembrane</keyword>
<dbReference type="AlphaFoldDB" id="A0A1M7I2J7"/>
<evidence type="ECO:0000313" key="3">
    <source>
        <dbReference type="EMBL" id="SHM34773.1"/>
    </source>
</evidence>